<dbReference type="RefSeq" id="WP_147023427.1">
    <property type="nucleotide sequence ID" value="NZ_BJYU01000382.1"/>
</dbReference>
<evidence type="ECO:0000256" key="2">
    <source>
        <dbReference type="SAM" id="SignalP"/>
    </source>
</evidence>
<evidence type="ECO:0000313" key="3">
    <source>
        <dbReference type="EMBL" id="GEO19257.1"/>
    </source>
</evidence>
<evidence type="ECO:0000313" key="4">
    <source>
        <dbReference type="Proteomes" id="UP000321085"/>
    </source>
</evidence>
<dbReference type="AlphaFoldDB" id="A0A512C5C8"/>
<sequence>MSRPQTIRILRSTTFALVTAVGLGTAGISVASASPEDEIARLNRVRANLFEELVKTRAEAATARAERDEALKTRDTAEAELTRLKQETANARLADPAPSAKTIAQPQQRARTAVSPAARRQSVRPAAPAATGSVVRTTTAGVRQRVVRASPTPRPTVRQSESLPRQAAPGARTQELPSVLRLQDPR</sequence>
<organism evidence="3 4">
    <name type="scientific">Microvirga aerophila</name>
    <dbReference type="NCBI Taxonomy" id="670291"/>
    <lineage>
        <taxon>Bacteria</taxon>
        <taxon>Pseudomonadati</taxon>
        <taxon>Pseudomonadota</taxon>
        <taxon>Alphaproteobacteria</taxon>
        <taxon>Hyphomicrobiales</taxon>
        <taxon>Methylobacteriaceae</taxon>
        <taxon>Microvirga</taxon>
    </lineage>
</organism>
<feature type="chain" id="PRO_5022241865" evidence="2">
    <location>
        <begin position="32"/>
        <end position="186"/>
    </location>
</feature>
<gene>
    <name evidence="3" type="ORF">MAE02_69530</name>
</gene>
<dbReference type="EMBL" id="BJYU01000382">
    <property type="protein sequence ID" value="GEO19257.1"/>
    <property type="molecule type" value="Genomic_DNA"/>
</dbReference>
<name>A0A512C5C8_9HYPH</name>
<protein>
    <submittedName>
        <fullName evidence="3">Uncharacterized protein</fullName>
    </submittedName>
</protein>
<proteinExistence type="predicted"/>
<feature type="region of interest" description="Disordered" evidence="1">
    <location>
        <begin position="93"/>
        <end position="186"/>
    </location>
</feature>
<accession>A0A512C5C8</accession>
<keyword evidence="4" id="KW-1185">Reference proteome</keyword>
<reference evidence="3 4" key="1">
    <citation type="submission" date="2019-07" db="EMBL/GenBank/DDBJ databases">
        <title>Whole genome shotgun sequence of Microvirga aerophila NBRC 106136.</title>
        <authorList>
            <person name="Hosoyama A."/>
            <person name="Uohara A."/>
            <person name="Ohji S."/>
            <person name="Ichikawa N."/>
        </authorList>
    </citation>
    <scope>NUCLEOTIDE SEQUENCE [LARGE SCALE GENOMIC DNA]</scope>
    <source>
        <strain evidence="3 4">NBRC 106136</strain>
    </source>
</reference>
<dbReference type="Proteomes" id="UP000321085">
    <property type="component" value="Unassembled WGS sequence"/>
</dbReference>
<keyword evidence="2" id="KW-0732">Signal</keyword>
<feature type="signal peptide" evidence="2">
    <location>
        <begin position="1"/>
        <end position="31"/>
    </location>
</feature>
<evidence type="ECO:0000256" key="1">
    <source>
        <dbReference type="SAM" id="MobiDB-lite"/>
    </source>
</evidence>
<comment type="caution">
    <text evidence="3">The sequence shown here is derived from an EMBL/GenBank/DDBJ whole genome shotgun (WGS) entry which is preliminary data.</text>
</comment>